<accession>A0AB37B5S8</accession>
<protein>
    <recommendedName>
        <fullName evidence="1">Putative double-stranded DNA mimic protein BV056_01022</fullName>
    </recommendedName>
</protein>
<dbReference type="InterPro" id="IPR036763">
    <property type="entry name" value="Put_dsDNA_mimic_sf"/>
</dbReference>
<comment type="caution">
    <text evidence="2">The sequence shown here is derived from an EMBL/GenBank/DDBJ whole genome shotgun (WGS) entry which is preliminary data.</text>
</comment>
<evidence type="ECO:0000313" key="2">
    <source>
        <dbReference type="EMBL" id="PRJ24090.1"/>
    </source>
</evidence>
<evidence type="ECO:0000256" key="1">
    <source>
        <dbReference type="HAMAP-Rule" id="MF_00680"/>
    </source>
</evidence>
<comment type="similarity">
    <text evidence="1">Belongs to the putative dsDNA mimic protein family.</text>
</comment>
<dbReference type="AlphaFoldDB" id="A0AB37B5S8"/>
<name>A0AB37B5S8_HAEIF</name>
<dbReference type="SUPFAM" id="SSF102816">
    <property type="entry name" value="Putative dsDNA mimic"/>
    <property type="match status" value="1"/>
</dbReference>
<proteinExistence type="inferred from homology"/>
<comment type="function">
    <text evidence="1">May act as a double-stranded DNA (dsDNA) mimic. Probably regulates the activity of a dsDNA-binding protein.</text>
</comment>
<dbReference type="Gene3D" id="3.10.450.140">
    <property type="entry name" value="dsDNA mimic, putative"/>
    <property type="match status" value="1"/>
</dbReference>
<organism evidence="2">
    <name type="scientific">Haemophilus influenzae</name>
    <dbReference type="NCBI Taxonomy" id="727"/>
    <lineage>
        <taxon>Bacteria</taxon>
        <taxon>Pseudomonadati</taxon>
        <taxon>Pseudomonadota</taxon>
        <taxon>Gammaproteobacteria</taxon>
        <taxon>Pasteurellales</taxon>
        <taxon>Pasteurellaceae</taxon>
        <taxon>Haemophilus</taxon>
    </lineage>
</organism>
<gene>
    <name evidence="2" type="ORF">BV056_01022</name>
</gene>
<dbReference type="Pfam" id="PF04269">
    <property type="entry name" value="DUF440"/>
    <property type="match status" value="1"/>
</dbReference>
<dbReference type="EMBL" id="NEBD01000031">
    <property type="protein sequence ID" value="PRJ24090.1"/>
    <property type="molecule type" value="Genomic_DNA"/>
</dbReference>
<dbReference type="NCBIfam" id="NF003469">
    <property type="entry name" value="PRK05094.1"/>
    <property type="match status" value="1"/>
</dbReference>
<dbReference type="HAMAP" id="MF_00680">
    <property type="entry name" value="UPF0263"/>
    <property type="match status" value="1"/>
</dbReference>
<reference evidence="2" key="1">
    <citation type="submission" date="2017-04" db="EMBL/GenBank/DDBJ databases">
        <title>Haemophilus influenzae in COPD genome sequencing project.</title>
        <authorList>
            <person name="Murphy T.F."/>
            <person name="Kong Y."/>
            <person name="Nadendla S."/>
            <person name="Tettelin H."/>
            <person name="Pettigrew M."/>
        </authorList>
    </citation>
    <scope>NUCLEOTIDE SEQUENCE [LARGE SCALE GENOMIC DNA]</scope>
    <source>
        <strain evidence="2">39P1H1</strain>
    </source>
</reference>
<dbReference type="InterPro" id="IPR007376">
    <property type="entry name" value="dsDNA_mimic_put"/>
</dbReference>
<dbReference type="PIRSF" id="PIRSF004916">
    <property type="entry name" value="UCP004916"/>
    <property type="match status" value="1"/>
</dbReference>
<sequence>MWNKTLKKRKNLTALLLTITFTTNIMITEIKKLDPDTAIDIAYDIFLEMAGENLDPADILLFNLQFEERGGVEFVETADDWEEEIGVLIDPEEYAEVWVGLVNEQDEMDDVFAKFLISHREEDREFHVIWKK</sequence>